<reference evidence="1" key="1">
    <citation type="submission" date="2018-02" db="EMBL/GenBank/DDBJ databases">
        <title>Rhizophora mucronata_Transcriptome.</title>
        <authorList>
            <person name="Meera S.P."/>
            <person name="Sreeshan A."/>
            <person name="Augustine A."/>
        </authorList>
    </citation>
    <scope>NUCLEOTIDE SEQUENCE</scope>
    <source>
        <tissue evidence="1">Leaf</tissue>
    </source>
</reference>
<sequence length="21" mass="2464">MQQQEMSCYCIIAKDSCQILQ</sequence>
<dbReference type="AlphaFoldDB" id="A0A2P2NQ81"/>
<protein>
    <submittedName>
        <fullName evidence="1">Uncharacterized protein</fullName>
    </submittedName>
</protein>
<name>A0A2P2NQ81_RHIMU</name>
<evidence type="ECO:0000313" key="1">
    <source>
        <dbReference type="EMBL" id="MBX44657.1"/>
    </source>
</evidence>
<proteinExistence type="predicted"/>
<dbReference type="EMBL" id="GGEC01064173">
    <property type="protein sequence ID" value="MBX44657.1"/>
    <property type="molecule type" value="Transcribed_RNA"/>
</dbReference>
<organism evidence="1">
    <name type="scientific">Rhizophora mucronata</name>
    <name type="common">Asiatic mangrove</name>
    <dbReference type="NCBI Taxonomy" id="61149"/>
    <lineage>
        <taxon>Eukaryota</taxon>
        <taxon>Viridiplantae</taxon>
        <taxon>Streptophyta</taxon>
        <taxon>Embryophyta</taxon>
        <taxon>Tracheophyta</taxon>
        <taxon>Spermatophyta</taxon>
        <taxon>Magnoliopsida</taxon>
        <taxon>eudicotyledons</taxon>
        <taxon>Gunneridae</taxon>
        <taxon>Pentapetalae</taxon>
        <taxon>rosids</taxon>
        <taxon>fabids</taxon>
        <taxon>Malpighiales</taxon>
        <taxon>Rhizophoraceae</taxon>
        <taxon>Rhizophora</taxon>
    </lineage>
</organism>
<accession>A0A2P2NQ81</accession>